<dbReference type="HOGENOM" id="CLU_090690_1_0_1"/>
<evidence type="ECO:0000256" key="7">
    <source>
        <dbReference type="SAM" id="MobiDB-lite"/>
    </source>
</evidence>
<comment type="similarity">
    <text evidence="6">Belongs to the CTF8 family.</text>
</comment>
<dbReference type="FunCoup" id="A5E2J2">
    <property type="interactions" value="50"/>
</dbReference>
<dbReference type="KEGG" id="lel:PVL30_004652"/>
<dbReference type="eggNOG" id="KOG4487">
    <property type="taxonomic scope" value="Eukaryota"/>
</dbReference>
<keyword evidence="4" id="KW-0539">Nucleus</keyword>
<evidence type="ECO:0000256" key="5">
    <source>
        <dbReference type="ARBA" id="ARBA00023306"/>
    </source>
</evidence>
<accession>A5E2J2</accession>
<feature type="compositionally biased region" description="Basic and acidic residues" evidence="7">
    <location>
        <begin position="137"/>
        <end position="147"/>
    </location>
</feature>
<dbReference type="Pfam" id="PF09696">
    <property type="entry name" value="Ctf8"/>
    <property type="match status" value="1"/>
</dbReference>
<dbReference type="GO" id="GO:0006260">
    <property type="term" value="P:DNA replication"/>
    <property type="evidence" value="ECO:0007669"/>
    <property type="project" value="UniProtKB-KW"/>
</dbReference>
<keyword evidence="3" id="KW-0238">DNA-binding</keyword>
<evidence type="ECO:0000313" key="9">
    <source>
        <dbReference type="Proteomes" id="UP000001996"/>
    </source>
</evidence>
<dbReference type="STRING" id="379508.A5E2J2"/>
<proteinExistence type="inferred from homology"/>
<dbReference type="GO" id="GO:0007064">
    <property type="term" value="P:mitotic sister chromatid cohesion"/>
    <property type="evidence" value="ECO:0007669"/>
    <property type="project" value="InterPro"/>
</dbReference>
<gene>
    <name evidence="8" type="ORF">LELG_03829</name>
</gene>
<dbReference type="EMBL" id="CH981528">
    <property type="protein sequence ID" value="EDK45650.1"/>
    <property type="molecule type" value="Genomic_DNA"/>
</dbReference>
<dbReference type="InParanoid" id="A5E2J2"/>
<feature type="region of interest" description="Disordered" evidence="7">
    <location>
        <begin position="127"/>
        <end position="147"/>
    </location>
</feature>
<evidence type="ECO:0000256" key="4">
    <source>
        <dbReference type="ARBA" id="ARBA00023242"/>
    </source>
</evidence>
<dbReference type="GeneID" id="5232167"/>
<dbReference type="OMA" id="QRPLPIM"/>
<dbReference type="PANTHER" id="PTHR28605:SF1">
    <property type="entry name" value="CHROMOSOME TRANSMISSION FIDELITY FACTOR 8"/>
    <property type="match status" value="1"/>
</dbReference>
<keyword evidence="9" id="KW-1185">Reference proteome</keyword>
<dbReference type="AlphaFoldDB" id="A5E2J2"/>
<dbReference type="GO" id="GO:0003677">
    <property type="term" value="F:DNA binding"/>
    <property type="evidence" value="ECO:0007669"/>
    <property type="project" value="UniProtKB-KW"/>
</dbReference>
<reference evidence="8 9" key="1">
    <citation type="journal article" date="2009" name="Nature">
        <title>Evolution of pathogenicity and sexual reproduction in eight Candida genomes.</title>
        <authorList>
            <person name="Butler G."/>
            <person name="Rasmussen M.D."/>
            <person name="Lin M.F."/>
            <person name="Santos M.A."/>
            <person name="Sakthikumar S."/>
            <person name="Munro C.A."/>
            <person name="Rheinbay E."/>
            <person name="Grabherr M."/>
            <person name="Forche A."/>
            <person name="Reedy J.L."/>
            <person name="Agrafioti I."/>
            <person name="Arnaud M.B."/>
            <person name="Bates S."/>
            <person name="Brown A.J."/>
            <person name="Brunke S."/>
            <person name="Costanzo M.C."/>
            <person name="Fitzpatrick D.A."/>
            <person name="de Groot P.W."/>
            <person name="Harris D."/>
            <person name="Hoyer L.L."/>
            <person name="Hube B."/>
            <person name="Klis F.M."/>
            <person name="Kodira C."/>
            <person name="Lennard N."/>
            <person name="Logue M.E."/>
            <person name="Martin R."/>
            <person name="Neiman A.M."/>
            <person name="Nikolaou E."/>
            <person name="Quail M.A."/>
            <person name="Quinn J."/>
            <person name="Santos M.C."/>
            <person name="Schmitzberger F.F."/>
            <person name="Sherlock G."/>
            <person name="Shah P."/>
            <person name="Silverstein K.A."/>
            <person name="Skrzypek M.S."/>
            <person name="Soll D."/>
            <person name="Staggs R."/>
            <person name="Stansfield I."/>
            <person name="Stumpf M.P."/>
            <person name="Sudbery P.E."/>
            <person name="Srikantha T."/>
            <person name="Zeng Q."/>
            <person name="Berman J."/>
            <person name="Berriman M."/>
            <person name="Heitman J."/>
            <person name="Gow N.A."/>
            <person name="Lorenz M.C."/>
            <person name="Birren B.W."/>
            <person name="Kellis M."/>
            <person name="Cuomo C.A."/>
        </authorList>
    </citation>
    <scope>NUCLEOTIDE SEQUENCE [LARGE SCALE GENOMIC DNA]</scope>
    <source>
        <strain evidence="9">ATCC 11503 / BCRC 21390 / CBS 2605 / JCM 1781 / NBRC 1676 / NRRL YB-4239</strain>
    </source>
</reference>
<keyword evidence="5" id="KW-0131">Cell cycle</keyword>
<evidence type="ECO:0000256" key="3">
    <source>
        <dbReference type="ARBA" id="ARBA00023125"/>
    </source>
</evidence>
<dbReference type="Proteomes" id="UP000001996">
    <property type="component" value="Unassembled WGS sequence"/>
</dbReference>
<keyword evidence="2" id="KW-0235">DNA replication</keyword>
<evidence type="ECO:0000313" key="8">
    <source>
        <dbReference type="EMBL" id="EDK45650.1"/>
    </source>
</evidence>
<evidence type="ECO:0000256" key="6">
    <source>
        <dbReference type="ARBA" id="ARBA00038447"/>
    </source>
</evidence>
<comment type="subcellular location">
    <subcellularLocation>
        <location evidence="1">Nucleus</location>
    </subcellularLocation>
</comment>
<sequence>MPTATIDCTPICSNNTIEAEEGLLPRGNDSLSTVMTPHGLAVLEIQGELNLPDHRPVGTTQTPQTSDSPYITVDDIYDAVKFGHLEFDKKDESKVTLFIGKSQRLIGNIVKLDTPLGLLKIPLSGANGMNLEDDQNDKDKDDASESTEKVQMIDIIKAKMIFKHRPLPIM</sequence>
<protein>
    <recommendedName>
        <fullName evidence="10">Chromosome transmission fidelity protein 8</fullName>
    </recommendedName>
</protein>
<dbReference type="VEuPathDB" id="FungiDB:LELG_03829"/>
<dbReference type="InterPro" id="IPR018607">
    <property type="entry name" value="Ctf8"/>
</dbReference>
<dbReference type="OrthoDB" id="121932at2759"/>
<evidence type="ECO:0000256" key="1">
    <source>
        <dbReference type="ARBA" id="ARBA00004123"/>
    </source>
</evidence>
<dbReference type="GO" id="GO:0031390">
    <property type="term" value="C:Ctf18 RFC-like complex"/>
    <property type="evidence" value="ECO:0007669"/>
    <property type="project" value="InterPro"/>
</dbReference>
<dbReference type="PANTHER" id="PTHR28605">
    <property type="entry name" value="CTF8, CHROMOSOME TRANSMISSION FIDELITY FACTOR 8 HOMOLOG (S. CEREVISIAE)"/>
    <property type="match status" value="1"/>
</dbReference>
<evidence type="ECO:0000256" key="2">
    <source>
        <dbReference type="ARBA" id="ARBA00022705"/>
    </source>
</evidence>
<name>A5E2J2_LODEL</name>
<evidence type="ECO:0008006" key="10">
    <source>
        <dbReference type="Google" id="ProtNLM"/>
    </source>
</evidence>
<organism evidence="8 9">
    <name type="scientific">Lodderomyces elongisporus (strain ATCC 11503 / CBS 2605 / JCM 1781 / NBRC 1676 / NRRL YB-4239)</name>
    <name type="common">Yeast</name>
    <name type="synonym">Saccharomyces elongisporus</name>
    <dbReference type="NCBI Taxonomy" id="379508"/>
    <lineage>
        <taxon>Eukaryota</taxon>
        <taxon>Fungi</taxon>
        <taxon>Dikarya</taxon>
        <taxon>Ascomycota</taxon>
        <taxon>Saccharomycotina</taxon>
        <taxon>Pichiomycetes</taxon>
        <taxon>Debaryomycetaceae</taxon>
        <taxon>Candida/Lodderomyces clade</taxon>
        <taxon>Lodderomyces</taxon>
    </lineage>
</organism>